<feature type="transmembrane region" description="Helical" evidence="5">
    <location>
        <begin position="501"/>
        <end position="522"/>
    </location>
</feature>
<evidence type="ECO:0000256" key="3">
    <source>
        <dbReference type="ARBA" id="ARBA00022989"/>
    </source>
</evidence>
<reference evidence="7" key="1">
    <citation type="submission" date="2018-06" db="EMBL/GenBank/DDBJ databases">
        <authorList>
            <person name="Zhirakovskaya E."/>
        </authorList>
    </citation>
    <scope>NUCLEOTIDE SEQUENCE</scope>
</reference>
<proteinExistence type="predicted"/>
<dbReference type="Gene3D" id="2.130.10.10">
    <property type="entry name" value="YVTN repeat-like/Quinoprotein amine dehydrogenase"/>
    <property type="match status" value="1"/>
</dbReference>
<feature type="transmembrane region" description="Helical" evidence="5">
    <location>
        <begin position="695"/>
        <end position="718"/>
    </location>
</feature>
<evidence type="ECO:0000259" key="6">
    <source>
        <dbReference type="PROSITE" id="PS50928"/>
    </source>
</evidence>
<evidence type="ECO:0000256" key="4">
    <source>
        <dbReference type="ARBA" id="ARBA00023136"/>
    </source>
</evidence>
<dbReference type="CDD" id="cd06261">
    <property type="entry name" value="TM_PBP2"/>
    <property type="match status" value="1"/>
</dbReference>
<feature type="transmembrane region" description="Helical" evidence="5">
    <location>
        <begin position="569"/>
        <end position="591"/>
    </location>
</feature>
<evidence type="ECO:0000256" key="2">
    <source>
        <dbReference type="ARBA" id="ARBA00022692"/>
    </source>
</evidence>
<dbReference type="PANTHER" id="PTHR42727:SF1">
    <property type="entry name" value="PHOSPHATE TRANSPORT SYSTEM PERMEASE"/>
    <property type="match status" value="1"/>
</dbReference>
<protein>
    <submittedName>
        <fullName evidence="7">Phosphate transport system permease protein PstC (TC 3.A.1.7.1)</fullName>
    </submittedName>
</protein>
<feature type="transmembrane region" description="Helical" evidence="5">
    <location>
        <begin position="528"/>
        <end position="549"/>
    </location>
</feature>
<dbReference type="InterPro" id="IPR001680">
    <property type="entry name" value="WD40_rpt"/>
</dbReference>
<keyword evidence="4 5" id="KW-0472">Membrane</keyword>
<dbReference type="EMBL" id="UOFR01000034">
    <property type="protein sequence ID" value="VAW95688.1"/>
    <property type="molecule type" value="Genomic_DNA"/>
</dbReference>
<dbReference type="SUPFAM" id="SSF161098">
    <property type="entry name" value="MetI-like"/>
    <property type="match status" value="2"/>
</dbReference>
<gene>
    <name evidence="7" type="ORF">MNBD_GAMMA21-1518</name>
</gene>
<dbReference type="InterPro" id="IPR035906">
    <property type="entry name" value="MetI-like_sf"/>
</dbReference>
<feature type="transmembrane region" description="Helical" evidence="5">
    <location>
        <begin position="466"/>
        <end position="489"/>
    </location>
</feature>
<dbReference type="InterPro" id="IPR000515">
    <property type="entry name" value="MetI-like"/>
</dbReference>
<feature type="transmembrane region" description="Helical" evidence="5">
    <location>
        <begin position="611"/>
        <end position="627"/>
    </location>
</feature>
<feature type="domain" description="ABC transmembrane type-1" evidence="6">
    <location>
        <begin position="460"/>
        <end position="829"/>
    </location>
</feature>
<feature type="transmembrane region" description="Helical" evidence="5">
    <location>
        <begin position="648"/>
        <end position="669"/>
    </location>
</feature>
<dbReference type="InterPro" id="IPR036322">
    <property type="entry name" value="WD40_repeat_dom_sf"/>
</dbReference>
<name>A0A3B0ZQD9_9ZZZZ</name>
<feature type="transmembrane region" description="Helical" evidence="5">
    <location>
        <begin position="739"/>
        <end position="759"/>
    </location>
</feature>
<dbReference type="PROSITE" id="PS50082">
    <property type="entry name" value="WD_REPEATS_2"/>
    <property type="match status" value="1"/>
</dbReference>
<evidence type="ECO:0000256" key="5">
    <source>
        <dbReference type="SAM" id="Phobius"/>
    </source>
</evidence>
<dbReference type="PROSITE" id="PS50928">
    <property type="entry name" value="ABC_TM1"/>
    <property type="match status" value="1"/>
</dbReference>
<keyword evidence="2 5" id="KW-0812">Transmembrane</keyword>
<sequence length="843" mass="93800">MRKEPKEHSKQTVNSILSQSDSFYFRFRMFLDAFMRYAVAFGGISIIIAITLIFLYLLLVVVPIFDGAEISEESQFSLTADDTNQTTLHLAIEEQNEIGLRVLSSGEQVFFDTRSGDIKHRFVPELPENVTVTSFANADPEQATIAFGLSNGSALVYQHKYKVTYPDDKRLITPVVLSPLGEAPILIDTQDEALMHIDVQLNEEGITLVAATEDKRLMLVAFTKEESLLEESDEFERTEAELAYPATELTHLLVDKDENELFIVSKGGYITFYDIRDKSAPQLLQHRTVTTDGADITAIDSLTGGISILVGDSNGHLAQWSLVRNENNREQLVKFRDFEKHPSAILKVIPEFSRKGFLAFDESGLFGIYHTTAEKTVLRQMLSSPIIDNIAISPRANAMLVASGDNKISLWDIDNEHPEISWSSLWGKVWYESYSEPTYTWQSSSADNDFEPKFSLVPLSFGTLKAAFYAMMIAIPLAIMGAIFTAQFMSPNMRKTIKPSIEIMEALPTVILGFLAGLWLAPFVEDNLVGIFLMMLGMPIGVLIAAYSWQRLPEKIRFIIPDGWEGAMLIPAIILIGWVTLTLGPMLEMWWFDGDATQYGNYLGPWLDQNLYLVIAGLLFPWIILYISRSEKFEKQVNKLSNEKLKSFAPLGVSIITCIIFGALLSPLVENILFDGNVTAALKDASIAFDQRNSVVVGLAMGFAVIPTIFSIAEDALFAVPKHLVNGSLALGATSWQTLTRVVILTASPGIFSAVMIGLGRAVGETMIVLMATGNTPVMDFSIFQGMRTLSANIAVEMPESEVDSTHYRVLFLAALVLFAFTFLFNTVAEIVRQRLRRKYSSL</sequence>
<organism evidence="7">
    <name type="scientific">hydrothermal vent metagenome</name>
    <dbReference type="NCBI Taxonomy" id="652676"/>
    <lineage>
        <taxon>unclassified sequences</taxon>
        <taxon>metagenomes</taxon>
        <taxon>ecological metagenomes</taxon>
    </lineage>
</organism>
<feature type="transmembrane region" description="Helical" evidence="5">
    <location>
        <begin position="808"/>
        <end position="829"/>
    </location>
</feature>
<accession>A0A3B0ZQD9</accession>
<comment type="subcellular location">
    <subcellularLocation>
        <location evidence="1">Membrane</location>
        <topology evidence="1">Multi-pass membrane protein</topology>
    </subcellularLocation>
</comment>
<evidence type="ECO:0000313" key="7">
    <source>
        <dbReference type="EMBL" id="VAW95688.1"/>
    </source>
</evidence>
<dbReference type="AlphaFoldDB" id="A0A3B0ZQD9"/>
<evidence type="ECO:0000256" key="1">
    <source>
        <dbReference type="ARBA" id="ARBA00004141"/>
    </source>
</evidence>
<dbReference type="GO" id="GO:0055085">
    <property type="term" value="P:transmembrane transport"/>
    <property type="evidence" value="ECO:0007669"/>
    <property type="project" value="InterPro"/>
</dbReference>
<dbReference type="SUPFAM" id="SSF50978">
    <property type="entry name" value="WD40 repeat-like"/>
    <property type="match status" value="1"/>
</dbReference>
<feature type="transmembrane region" description="Helical" evidence="5">
    <location>
        <begin position="37"/>
        <end position="65"/>
    </location>
</feature>
<dbReference type="InterPro" id="IPR015943">
    <property type="entry name" value="WD40/YVTN_repeat-like_dom_sf"/>
</dbReference>
<dbReference type="Gene3D" id="1.10.3720.10">
    <property type="entry name" value="MetI-like"/>
    <property type="match status" value="1"/>
</dbReference>
<dbReference type="GO" id="GO:0016020">
    <property type="term" value="C:membrane"/>
    <property type="evidence" value="ECO:0007669"/>
    <property type="project" value="UniProtKB-SubCell"/>
</dbReference>
<keyword evidence="3 5" id="KW-1133">Transmembrane helix</keyword>
<dbReference type="PANTHER" id="PTHR42727">
    <property type="entry name" value="PHOSPHATE TRANSPORT SYSTEM PERMEASE PROTEIN"/>
    <property type="match status" value="1"/>
</dbReference>